<dbReference type="AlphaFoldDB" id="A0A6S7CE35"/>
<comment type="subcellular location">
    <subcellularLocation>
        <location evidence="1 4">Bacterial flagellum basal body</location>
    </subcellularLocation>
</comment>
<proteinExistence type="inferred from homology"/>
<dbReference type="InterPro" id="IPR001624">
    <property type="entry name" value="FliE"/>
</dbReference>
<evidence type="ECO:0000256" key="5">
    <source>
        <dbReference type="NCBIfam" id="TIGR00205"/>
    </source>
</evidence>
<evidence type="ECO:0000313" key="7">
    <source>
        <dbReference type="Proteomes" id="UP000494115"/>
    </source>
</evidence>
<gene>
    <name evidence="4 6" type="primary">fliE</name>
    <name evidence="6" type="ORF">LMG28138_00490</name>
</gene>
<dbReference type="Pfam" id="PF02049">
    <property type="entry name" value="FliE"/>
    <property type="match status" value="1"/>
</dbReference>
<dbReference type="PANTHER" id="PTHR34653:SF1">
    <property type="entry name" value="FLAGELLAR HOOK-BASAL BODY COMPLEX PROTEIN FLIE"/>
    <property type="match status" value="1"/>
</dbReference>
<dbReference type="RefSeq" id="WP_175103057.1">
    <property type="nucleotide sequence ID" value="NZ_CADIKM010000002.1"/>
</dbReference>
<keyword evidence="6" id="KW-0282">Flagellum</keyword>
<keyword evidence="6" id="KW-0969">Cilium</keyword>
<dbReference type="NCBIfam" id="TIGR00205">
    <property type="entry name" value="fliE"/>
    <property type="match status" value="1"/>
</dbReference>
<keyword evidence="7" id="KW-1185">Reference proteome</keyword>
<evidence type="ECO:0000256" key="2">
    <source>
        <dbReference type="ARBA" id="ARBA00009272"/>
    </source>
</evidence>
<evidence type="ECO:0000313" key="6">
    <source>
        <dbReference type="EMBL" id="CAB3778490.1"/>
    </source>
</evidence>
<evidence type="ECO:0000256" key="1">
    <source>
        <dbReference type="ARBA" id="ARBA00004117"/>
    </source>
</evidence>
<evidence type="ECO:0000256" key="3">
    <source>
        <dbReference type="ARBA" id="ARBA00023143"/>
    </source>
</evidence>
<dbReference type="GO" id="GO:0009425">
    <property type="term" value="C:bacterial-type flagellum basal body"/>
    <property type="evidence" value="ECO:0007669"/>
    <property type="project" value="UniProtKB-SubCell"/>
</dbReference>
<dbReference type="GO" id="GO:0003774">
    <property type="term" value="F:cytoskeletal motor activity"/>
    <property type="evidence" value="ECO:0007669"/>
    <property type="project" value="InterPro"/>
</dbReference>
<dbReference type="PANTHER" id="PTHR34653">
    <property type="match status" value="1"/>
</dbReference>
<comment type="similarity">
    <text evidence="2 4">Belongs to the FliE family.</text>
</comment>
<sequence>MSGISPIASAMQQIQQMATQAAGDDTPDMNTIAESGASSGEFASLLQNSLKKVSARQFNGNAEARAFELGAPNVALNDVMVDLQKANIAFQEAVEVRNKLATAYSTIMQMTV</sequence>
<evidence type="ECO:0000256" key="4">
    <source>
        <dbReference type="HAMAP-Rule" id="MF_00724"/>
    </source>
</evidence>
<protein>
    <recommendedName>
        <fullName evidence="4 5">Flagellar hook-basal body complex protein FliE</fullName>
    </recommendedName>
</protein>
<reference evidence="6 7" key="1">
    <citation type="submission" date="2020-04" db="EMBL/GenBank/DDBJ databases">
        <authorList>
            <person name="De Canck E."/>
        </authorList>
    </citation>
    <scope>NUCLEOTIDE SEQUENCE [LARGE SCALE GENOMIC DNA]</scope>
    <source>
        <strain evidence="6 7">LMG 28138</strain>
    </source>
</reference>
<organism evidence="6 7">
    <name type="scientific">Pararobbsia alpina</name>
    <dbReference type="NCBI Taxonomy" id="621374"/>
    <lineage>
        <taxon>Bacteria</taxon>
        <taxon>Pseudomonadati</taxon>
        <taxon>Pseudomonadota</taxon>
        <taxon>Betaproteobacteria</taxon>
        <taxon>Burkholderiales</taxon>
        <taxon>Burkholderiaceae</taxon>
        <taxon>Pararobbsia</taxon>
    </lineage>
</organism>
<dbReference type="HAMAP" id="MF_00724">
    <property type="entry name" value="FliE"/>
    <property type="match status" value="1"/>
</dbReference>
<dbReference type="EMBL" id="CADIKM010000002">
    <property type="protein sequence ID" value="CAB3778490.1"/>
    <property type="molecule type" value="Genomic_DNA"/>
</dbReference>
<keyword evidence="3 4" id="KW-0975">Bacterial flagellum</keyword>
<dbReference type="GO" id="GO:0005198">
    <property type="term" value="F:structural molecule activity"/>
    <property type="evidence" value="ECO:0007669"/>
    <property type="project" value="UniProtKB-UniRule"/>
</dbReference>
<name>A0A6S7CE35_9BURK</name>
<keyword evidence="6" id="KW-0966">Cell projection</keyword>
<dbReference type="GO" id="GO:0071973">
    <property type="term" value="P:bacterial-type flagellum-dependent cell motility"/>
    <property type="evidence" value="ECO:0007669"/>
    <property type="project" value="InterPro"/>
</dbReference>
<dbReference type="Proteomes" id="UP000494115">
    <property type="component" value="Unassembled WGS sequence"/>
</dbReference>
<accession>A0A6S7CE35</accession>
<dbReference type="PRINTS" id="PR01006">
    <property type="entry name" value="FLGHOOKFLIE"/>
</dbReference>